<evidence type="ECO:0000313" key="8">
    <source>
        <dbReference type="EMBL" id="QDG50567.1"/>
    </source>
</evidence>
<reference evidence="8 9" key="1">
    <citation type="submission" date="2019-06" db="EMBL/GenBank/DDBJ databases">
        <title>Persicimonas caeni gen. nov., sp. nov., a predatory bacterium isolated from solar saltern.</title>
        <authorList>
            <person name="Wang S."/>
        </authorList>
    </citation>
    <scope>NUCLEOTIDE SEQUENCE [LARGE SCALE GENOMIC DNA]</scope>
    <source>
        <strain evidence="8 9">YN101</strain>
    </source>
</reference>
<dbReference type="SUPFAM" id="SSF82693">
    <property type="entry name" value="Multidrug efflux transporter AcrB pore domain, PN1, PN2, PC1 and PC2 subdomains"/>
    <property type="match status" value="3"/>
</dbReference>
<protein>
    <submittedName>
        <fullName evidence="8">Efflux RND transporter permease subunit</fullName>
    </submittedName>
</protein>
<dbReference type="Gene3D" id="3.30.70.1430">
    <property type="entry name" value="Multidrug efflux transporter AcrB pore domain"/>
    <property type="match status" value="2"/>
</dbReference>
<evidence type="ECO:0000256" key="3">
    <source>
        <dbReference type="ARBA" id="ARBA00022475"/>
    </source>
</evidence>
<name>A0A4Y6PRC1_PERCE</name>
<sequence length="1036" mass="113628">MLSKLIEISLRHRLVVLLITGLLVLAGLVSFRELPFDAYPDTTPVQVTVNTVAPALSPVEVERQLTFPLEQAIGGLPGLAEVRSVSKFGFSQITVIFEDDVDIYLGRQVVTERIQTVELPPEASKPSLGPVSTGLGEVFQYTVESDKRSPQELRTLHEWVVRPQMLTVPGVAEVNTWGGYEKQYHVVVDLAQLIKYELTVEDVEFALKRNNANVGGGLVGTGGQSQLVQGVGLARDIEDLEKIVVAAVDGVPIRVSDVARVEEGHEIRRGAVTAGGEGEAVLGLGFMLMGENSREVTKALEARLAQAQKSLPDDVRLEPMYSRTELVDQVLETVRDNLLEGALLVIAILFILMGNVRAGLIVALAIPLSMLFAFNMMLQFGIVGSLMSLGAIDFGLVVDSSVIMVENAERRLAEDTSSRSILEVVRDAAVEVRKPTLFGELIIAVVYLPILFLEGVEGKLFRPMALTVIFALLGSMIISMTLMPVLASYVLKRRQKKGTLAEGTSPAEHRDVWLVRKLKALYRPVLDWSLRNRKAVLLITAAIVIDAGVVAWGLGSQFVPRLREQSVVINTVRLAGVSLDESVRYGTQLEKKLLKTFPDEIEDVWTRTGTGEVATDPMGLEVSDVFITLHPREEWTRAETKDELVDAMQRELDGMPGMRTIFTQPIEMRVNEMLAGIRADVGIKLYGDDFDVLKQKAGEIQEVVEGLEGATDVTTEQITGLPVLQLEVDRDQVARYGIAVEEVLRYVESLGTRKVGEIREEQRRFDLVVRLPERYRENPDEIRSITLTTADGQRVPLGQLAKIQVIDSPSTINREWSKRRVVVQANVADGDVGGFVERVRDAIDQNVELPAGYYVDYGGQYENMKRAQNRLMIVVPIALLLIFTLLYITYGRMLDALRVFTGVPFAAVGGIFALWLRDMPFSISAGVGFVALSGIAVLGDMVLVSYVRDLLDKGVAPLQAIKEGAMTRMRPVLMTGMVAAFGFIPMALNTGVGAEVQRPLATVVIGGMITSTLATLVVMPVLYAVFGTGAPRDGEM</sequence>
<accession>A0A4Y6PRC1</accession>
<feature type="transmembrane region" description="Helical" evidence="7">
    <location>
        <begin position="465"/>
        <end position="491"/>
    </location>
</feature>
<keyword evidence="3" id="KW-1003">Cell membrane</keyword>
<comment type="subcellular location">
    <subcellularLocation>
        <location evidence="1">Cell membrane</location>
        <topology evidence="1">Multi-pass membrane protein</topology>
    </subcellularLocation>
</comment>
<dbReference type="InterPro" id="IPR004763">
    <property type="entry name" value="CusA-like"/>
</dbReference>
<dbReference type="GO" id="GO:0008324">
    <property type="term" value="F:monoatomic cation transmembrane transporter activity"/>
    <property type="evidence" value="ECO:0007669"/>
    <property type="project" value="InterPro"/>
</dbReference>
<dbReference type="NCBIfam" id="TIGR00914">
    <property type="entry name" value="2A0601"/>
    <property type="match status" value="1"/>
</dbReference>
<dbReference type="Gene3D" id="1.20.1640.10">
    <property type="entry name" value="Multidrug efflux transporter AcrB transmembrane domain"/>
    <property type="match status" value="2"/>
</dbReference>
<dbReference type="InterPro" id="IPR001036">
    <property type="entry name" value="Acrflvin-R"/>
</dbReference>
<dbReference type="EMBL" id="CP041186">
    <property type="protein sequence ID" value="QDG50567.1"/>
    <property type="molecule type" value="Genomic_DNA"/>
</dbReference>
<feature type="transmembrane region" description="Helical" evidence="7">
    <location>
        <begin position="1000"/>
        <end position="1026"/>
    </location>
</feature>
<dbReference type="PANTHER" id="PTHR32063">
    <property type="match status" value="1"/>
</dbReference>
<accession>A0A5B8Y3L6</accession>
<evidence type="ECO:0000313" key="9">
    <source>
        <dbReference type="Proteomes" id="UP000315995"/>
    </source>
</evidence>
<dbReference type="OrthoDB" id="9798415at2"/>
<keyword evidence="5 7" id="KW-1133">Transmembrane helix</keyword>
<dbReference type="SUPFAM" id="SSF82866">
    <property type="entry name" value="Multidrug efflux transporter AcrB transmembrane domain"/>
    <property type="match status" value="2"/>
</dbReference>
<dbReference type="PRINTS" id="PR00702">
    <property type="entry name" value="ACRIFLAVINRP"/>
</dbReference>
<dbReference type="SUPFAM" id="SSF82714">
    <property type="entry name" value="Multidrug efflux transporter AcrB TolC docking domain, DN and DC subdomains"/>
    <property type="match status" value="2"/>
</dbReference>
<keyword evidence="6 7" id="KW-0472">Membrane</keyword>
<dbReference type="Gene3D" id="3.30.70.1440">
    <property type="entry name" value="Multidrug efflux transporter AcrB pore domain"/>
    <property type="match status" value="1"/>
</dbReference>
<dbReference type="Gene3D" id="3.30.70.1320">
    <property type="entry name" value="Multidrug efflux transporter AcrB pore domain like"/>
    <property type="match status" value="1"/>
</dbReference>
<feature type="transmembrane region" description="Helical" evidence="7">
    <location>
        <begin position="436"/>
        <end position="453"/>
    </location>
</feature>
<evidence type="ECO:0000256" key="1">
    <source>
        <dbReference type="ARBA" id="ARBA00004651"/>
    </source>
</evidence>
<evidence type="ECO:0000256" key="5">
    <source>
        <dbReference type="ARBA" id="ARBA00022989"/>
    </source>
</evidence>
<evidence type="ECO:0000256" key="7">
    <source>
        <dbReference type="SAM" id="Phobius"/>
    </source>
</evidence>
<keyword evidence="4 7" id="KW-0812">Transmembrane</keyword>
<evidence type="ECO:0000256" key="6">
    <source>
        <dbReference type="ARBA" id="ARBA00023136"/>
    </source>
</evidence>
<dbReference type="GO" id="GO:0005886">
    <property type="term" value="C:plasma membrane"/>
    <property type="evidence" value="ECO:0007669"/>
    <property type="project" value="UniProtKB-SubCell"/>
</dbReference>
<feature type="transmembrane region" description="Helical" evidence="7">
    <location>
        <begin position="896"/>
        <end position="916"/>
    </location>
</feature>
<feature type="transmembrane region" description="Helical" evidence="7">
    <location>
        <begin position="342"/>
        <end position="366"/>
    </location>
</feature>
<feature type="transmembrane region" description="Helical" evidence="7">
    <location>
        <begin position="378"/>
        <end position="398"/>
    </location>
</feature>
<gene>
    <name evidence="8" type="ORF">FIV42_07415</name>
</gene>
<dbReference type="AlphaFoldDB" id="A0A4Y6PRC1"/>
<keyword evidence="2" id="KW-0813">Transport</keyword>
<keyword evidence="9" id="KW-1185">Reference proteome</keyword>
<feature type="transmembrane region" description="Helical" evidence="7">
    <location>
        <begin position="871"/>
        <end position="890"/>
    </location>
</feature>
<dbReference type="Proteomes" id="UP000315995">
    <property type="component" value="Chromosome"/>
</dbReference>
<evidence type="ECO:0000256" key="4">
    <source>
        <dbReference type="ARBA" id="ARBA00022692"/>
    </source>
</evidence>
<feature type="transmembrane region" description="Helical" evidence="7">
    <location>
        <begin position="923"/>
        <end position="947"/>
    </location>
</feature>
<proteinExistence type="predicted"/>
<feature type="transmembrane region" description="Helical" evidence="7">
    <location>
        <begin position="967"/>
        <end position="988"/>
    </location>
</feature>
<feature type="transmembrane region" description="Helical" evidence="7">
    <location>
        <begin position="535"/>
        <end position="555"/>
    </location>
</feature>
<dbReference type="RefSeq" id="WP_141197059.1">
    <property type="nucleotide sequence ID" value="NZ_CP041186.1"/>
</dbReference>
<dbReference type="InterPro" id="IPR027463">
    <property type="entry name" value="AcrB_DN_DC_subdom"/>
</dbReference>
<organism evidence="8 9">
    <name type="scientific">Persicimonas caeni</name>
    <dbReference type="NCBI Taxonomy" id="2292766"/>
    <lineage>
        <taxon>Bacteria</taxon>
        <taxon>Deltaproteobacteria</taxon>
        <taxon>Bradymonadales</taxon>
        <taxon>Bradymonadaceae</taxon>
        <taxon>Persicimonas</taxon>
    </lineage>
</organism>
<dbReference type="Gene3D" id="3.30.2090.10">
    <property type="entry name" value="Multidrug efflux transporter AcrB TolC docking domain, DN and DC subdomains"/>
    <property type="match status" value="2"/>
</dbReference>
<evidence type="ECO:0000256" key="2">
    <source>
        <dbReference type="ARBA" id="ARBA00022448"/>
    </source>
</evidence>
<dbReference type="PANTHER" id="PTHR32063:SF24">
    <property type="entry name" value="CATION EFFLUX SYSTEM (ACRB_ACRD_ACRF FAMILY)"/>
    <property type="match status" value="1"/>
</dbReference>
<dbReference type="GO" id="GO:0042910">
    <property type="term" value="F:xenobiotic transmembrane transporter activity"/>
    <property type="evidence" value="ECO:0007669"/>
    <property type="project" value="TreeGrafter"/>
</dbReference>
<dbReference type="Pfam" id="PF00873">
    <property type="entry name" value="ACR_tran"/>
    <property type="match status" value="1"/>
</dbReference>